<sequence length="282" mass="29490">MKQGIWLIHNDASGSNDAAGLAAVREHCGARGLPVMYETSFPRDDLPTPQALDAAGIGIAALFAGDGTINAALDALAGWGGKVLVLPGGTMNLLYHRLYGALDMVQAIDAVAKGTASARRAEMIESPVGHGYAGVLVGPGTSWNSVREAMRHRDLAGMAREASDALEHTLEGPPVACVEPALGKAGGYPLIQLAPTREGIEITAFHAETTGEYVKQTVALLQHDFRAGPHDVLGRVDCVTLRTIGAEDLGLLLDGEPVEARGAITFRLGNAKVDMLTTRPDG</sequence>
<keyword evidence="3" id="KW-1185">Reference proteome</keyword>
<dbReference type="Gene3D" id="3.40.50.10330">
    <property type="entry name" value="Probable inorganic polyphosphate/atp-NAD kinase, domain 1"/>
    <property type="match status" value="1"/>
</dbReference>
<evidence type="ECO:0000313" key="3">
    <source>
        <dbReference type="Proteomes" id="UP001484535"/>
    </source>
</evidence>
<dbReference type="EMBL" id="JBDLBR010000003">
    <property type="protein sequence ID" value="MEN7537373.1"/>
    <property type="molecule type" value="Genomic_DNA"/>
</dbReference>
<dbReference type="Proteomes" id="UP001484535">
    <property type="component" value="Unassembled WGS sequence"/>
</dbReference>
<name>A0ABV0CWX5_9SPHN</name>
<dbReference type="InterPro" id="IPR017438">
    <property type="entry name" value="ATP-NAD_kinase_N"/>
</dbReference>
<keyword evidence="2" id="KW-0808">Transferase</keyword>
<evidence type="ECO:0000259" key="1">
    <source>
        <dbReference type="Pfam" id="PF00781"/>
    </source>
</evidence>
<dbReference type="Pfam" id="PF00781">
    <property type="entry name" value="DAGK_cat"/>
    <property type="match status" value="1"/>
</dbReference>
<gene>
    <name evidence="2" type="ORF">ABDJ38_09335</name>
</gene>
<organism evidence="2 3">
    <name type="scientific">Aurantiacibacter flavus</name>
    <dbReference type="NCBI Taxonomy" id="3145232"/>
    <lineage>
        <taxon>Bacteria</taxon>
        <taxon>Pseudomonadati</taxon>
        <taxon>Pseudomonadota</taxon>
        <taxon>Alphaproteobacteria</taxon>
        <taxon>Sphingomonadales</taxon>
        <taxon>Erythrobacteraceae</taxon>
        <taxon>Aurantiacibacter</taxon>
    </lineage>
</organism>
<dbReference type="InterPro" id="IPR001206">
    <property type="entry name" value="Diacylglycerol_kinase_cat_dom"/>
</dbReference>
<keyword evidence="2" id="KW-0418">Kinase</keyword>
<feature type="domain" description="DAGKc" evidence="1">
    <location>
        <begin position="5"/>
        <end position="117"/>
    </location>
</feature>
<protein>
    <submittedName>
        <fullName evidence="2">Diacylglycerol kinase family protein</fullName>
    </submittedName>
</protein>
<evidence type="ECO:0000313" key="2">
    <source>
        <dbReference type="EMBL" id="MEN7537373.1"/>
    </source>
</evidence>
<dbReference type="SUPFAM" id="SSF111331">
    <property type="entry name" value="NAD kinase/diacylglycerol kinase-like"/>
    <property type="match status" value="1"/>
</dbReference>
<comment type="caution">
    <text evidence="2">The sequence shown here is derived from an EMBL/GenBank/DDBJ whole genome shotgun (WGS) entry which is preliminary data.</text>
</comment>
<accession>A0ABV0CWX5</accession>
<reference evidence="2 3" key="1">
    <citation type="submission" date="2024-05" db="EMBL/GenBank/DDBJ databases">
        <authorList>
            <person name="Park S."/>
        </authorList>
    </citation>
    <scope>NUCLEOTIDE SEQUENCE [LARGE SCALE GENOMIC DNA]</scope>
    <source>
        <strain evidence="2 3">DGU5</strain>
    </source>
</reference>
<dbReference type="GO" id="GO:0016301">
    <property type="term" value="F:kinase activity"/>
    <property type="evidence" value="ECO:0007669"/>
    <property type="project" value="UniProtKB-KW"/>
</dbReference>
<proteinExistence type="predicted"/>
<dbReference type="RefSeq" id="WP_346784835.1">
    <property type="nucleotide sequence ID" value="NZ_JBDLBR010000003.1"/>
</dbReference>
<dbReference type="InterPro" id="IPR016064">
    <property type="entry name" value="NAD/diacylglycerol_kinase_sf"/>
</dbReference>